<dbReference type="Gene3D" id="3.90.226.10">
    <property type="entry name" value="2-enoyl-CoA Hydratase, Chain A, domain 1"/>
    <property type="match status" value="2"/>
</dbReference>
<dbReference type="PROSITE" id="PS50980">
    <property type="entry name" value="COA_CT_NTER"/>
    <property type="match status" value="1"/>
</dbReference>
<feature type="domain" description="CoA carboxyltransferase C-terminal" evidence="4">
    <location>
        <begin position="281"/>
        <end position="527"/>
    </location>
</feature>
<dbReference type="InterPro" id="IPR011762">
    <property type="entry name" value="COA_CT_N"/>
</dbReference>
<dbReference type="OrthoDB" id="9803706at2"/>
<dbReference type="InterPro" id="IPR029045">
    <property type="entry name" value="ClpP/crotonase-like_dom_sf"/>
</dbReference>
<evidence type="ECO:0000313" key="6">
    <source>
        <dbReference type="Proteomes" id="UP000237647"/>
    </source>
</evidence>
<dbReference type="InterPro" id="IPR011763">
    <property type="entry name" value="COA_CT_C"/>
</dbReference>
<dbReference type="PANTHER" id="PTHR22855">
    <property type="entry name" value="ACETYL, PROPIONYL, PYRUVATE, AND GLUTACONYL CARBOXYLASE-RELATED"/>
    <property type="match status" value="1"/>
</dbReference>
<accession>A0A2T0V6M7</accession>
<comment type="caution">
    <text evidence="5">The sequence shown here is derived from an EMBL/GenBank/DDBJ whole genome shotgun (WGS) entry which is preliminary data.</text>
</comment>
<feature type="domain" description="CoA carboxyltransferase N-terminal" evidence="3">
    <location>
        <begin position="23"/>
        <end position="278"/>
    </location>
</feature>
<keyword evidence="6" id="KW-1185">Reference proteome</keyword>
<evidence type="ECO:0000256" key="2">
    <source>
        <dbReference type="ARBA" id="ARBA00046317"/>
    </source>
</evidence>
<dbReference type="SUPFAM" id="SSF52096">
    <property type="entry name" value="ClpP/crotonase"/>
    <property type="match status" value="2"/>
</dbReference>
<dbReference type="FunFam" id="3.90.226.10:FF:000004">
    <property type="entry name" value="Methylcrotonoyl-CoA carboxylase beta chain"/>
    <property type="match status" value="1"/>
</dbReference>
<dbReference type="AlphaFoldDB" id="A0A2T0V6M7"/>
<dbReference type="InterPro" id="IPR034733">
    <property type="entry name" value="AcCoA_carboxyl_beta"/>
</dbReference>
<dbReference type="GO" id="GO:1905202">
    <property type="term" value="C:methylcrotonoyl-CoA carboxylase complex"/>
    <property type="evidence" value="ECO:0007669"/>
    <property type="project" value="TreeGrafter"/>
</dbReference>
<proteinExistence type="inferred from homology"/>
<gene>
    <name evidence="5" type="ORF">B0H98_102371</name>
</gene>
<evidence type="ECO:0000259" key="4">
    <source>
        <dbReference type="PROSITE" id="PS50989"/>
    </source>
</evidence>
<dbReference type="Pfam" id="PF01039">
    <property type="entry name" value="Carboxyl_trans"/>
    <property type="match status" value="1"/>
</dbReference>
<evidence type="ECO:0000313" key="5">
    <source>
        <dbReference type="EMBL" id="PRY65839.1"/>
    </source>
</evidence>
<dbReference type="PANTHER" id="PTHR22855:SF13">
    <property type="entry name" value="METHYLCROTONOYL-COA CARBOXYLASE BETA CHAIN, MITOCHONDRIAL"/>
    <property type="match status" value="1"/>
</dbReference>
<dbReference type="InterPro" id="IPR045190">
    <property type="entry name" value="MCCB/AccD1-like"/>
</dbReference>
<comment type="similarity">
    <text evidence="1">Belongs to the AccD/PCCB family.</text>
</comment>
<evidence type="ECO:0000256" key="1">
    <source>
        <dbReference type="ARBA" id="ARBA00006102"/>
    </source>
</evidence>
<dbReference type="GO" id="GO:0006552">
    <property type="term" value="P:L-leucine catabolic process"/>
    <property type="evidence" value="ECO:0007669"/>
    <property type="project" value="TreeGrafter"/>
</dbReference>
<organism evidence="5 6">
    <name type="scientific">Vreelandella songnenensis</name>
    <dbReference type="NCBI Taxonomy" id="1176243"/>
    <lineage>
        <taxon>Bacteria</taxon>
        <taxon>Pseudomonadati</taxon>
        <taxon>Pseudomonadota</taxon>
        <taxon>Gammaproteobacteria</taxon>
        <taxon>Oceanospirillales</taxon>
        <taxon>Halomonadaceae</taxon>
        <taxon>Vreelandella</taxon>
    </lineage>
</organism>
<sequence length="535" mass="58092">MSTITTQVNPRSELYLANAAAMRAEVDKLCALNTTIAQGGGAQARERHESRGKLFARDRIDHLLDEGSPFLEFSALAAYQVYETDVPAAGVITGIGRVSGVECVIVANDATVKGGTYFPLTVKKHLRAQEIARKHRLPCLYLVDSGGAFLPRQDDVFPDRDHFGRIFYNQATMSAEGIPQIAVVMGSCTAGGAYVPAMADESIIVREQGTIFLGGPPLVKAATGETISAEALGGADVHAKISGVADHYAENDLHALQIARACVSRLNWQKRGKLAMQAPEPPTLDPTELYGIVGTDLKKPFDVREVIGRIVDASNFDEFKRYYGDTLVTGFAHIHGHPVGIIANNGVLFSESAVKGAHFIELCAQRKIPLVFLQNITGFMVGSTYEHEGIAKHGAKLVTAVACAKVPKFTVLIGGSFGAGNYGMCGRAYDPNLLFMWPNARISVMGGEQAAGVLAQVKREQFEREGREWTRQDEEAFKAPTREQYEHQGHPNYASARLWDDGVIDPLQTRDVLGLALAAAMNAEIEETRFGVFRM</sequence>
<dbReference type="Proteomes" id="UP000237647">
    <property type="component" value="Unassembled WGS sequence"/>
</dbReference>
<dbReference type="EMBL" id="PVTK01000002">
    <property type="protein sequence ID" value="PRY65839.1"/>
    <property type="molecule type" value="Genomic_DNA"/>
</dbReference>
<reference evidence="5 6" key="1">
    <citation type="submission" date="2018-03" db="EMBL/GenBank/DDBJ databases">
        <title>Genomic Encyclopedia of Type Strains, Phase III (KMG-III): the genomes of soil and plant-associated and newly described type strains.</title>
        <authorList>
            <person name="Whitman W."/>
        </authorList>
    </citation>
    <scope>NUCLEOTIDE SEQUENCE [LARGE SCALE GENOMIC DNA]</scope>
    <source>
        <strain evidence="5 6">CGMCC 1.12152</strain>
    </source>
</reference>
<dbReference type="FunFam" id="3.90.226.10:FF:000007">
    <property type="entry name" value="Methylcrotonoyl-CoA carboxylase subunit beta"/>
    <property type="match status" value="1"/>
</dbReference>
<protein>
    <submittedName>
        <fullName evidence="5">3-methylcrotonyl-CoA carboxylase beta subunit</fullName>
    </submittedName>
</protein>
<name>A0A2T0V6M7_9GAMM</name>
<comment type="pathway">
    <text evidence="2">Amino-acid degradation; L-leucine degradation.</text>
</comment>
<evidence type="ECO:0000259" key="3">
    <source>
        <dbReference type="PROSITE" id="PS50980"/>
    </source>
</evidence>
<dbReference type="GO" id="GO:0004485">
    <property type="term" value="F:methylcrotonoyl-CoA carboxylase activity"/>
    <property type="evidence" value="ECO:0007669"/>
    <property type="project" value="TreeGrafter"/>
</dbReference>
<dbReference type="RefSeq" id="WP_106374223.1">
    <property type="nucleotide sequence ID" value="NZ_PVTK01000002.1"/>
</dbReference>
<dbReference type="PROSITE" id="PS50989">
    <property type="entry name" value="COA_CT_CTER"/>
    <property type="match status" value="1"/>
</dbReference>